<dbReference type="InterPro" id="IPR042307">
    <property type="entry name" value="Reeler_sf"/>
</dbReference>
<feature type="region of interest" description="Disordered" evidence="1">
    <location>
        <begin position="608"/>
        <end position="657"/>
    </location>
</feature>
<feature type="compositionally biased region" description="Low complexity" evidence="1">
    <location>
        <begin position="805"/>
        <end position="818"/>
    </location>
</feature>
<dbReference type="GeneID" id="129330325"/>
<dbReference type="Proteomes" id="UP001190640">
    <property type="component" value="Chromosome 5"/>
</dbReference>
<feature type="compositionally biased region" description="Gly residues" evidence="1">
    <location>
        <begin position="704"/>
        <end position="717"/>
    </location>
</feature>
<sequence length="971" mass="98707">MKRYLFFAFLLCGVFTARVLCLPYGNISLACESMLPNHSVEPQESESPYHISVSSDEYDPGKEVKVNIEGTPDVGFKWFMLQARDIEENIPVGSFQITDPNTQGFDCYNLSNSALIQTNLDEKQNVTAHWISPDAKNIQFIATIFQDPETYWVVVPSVILFPRNSSEGADDSETGGESQSDKESPKSRRKSAGITLRINCGQGGSYASSSECTKIYQGSSSGTYSGSQGGVVYQGGTKTGGCLGGGVSSVYSKYGCRDGGTDYGSSSSYGQSVSTVSNAKKTMEFPPSKPYPPERTSITAQLANSHYKHIQSTQYGSKVQTQGSQPQGGIRITIQSGPGVQVCDKTSSSYNSQACKQSMQSTGSQSSSSYGSQSSSSYGSQQGGSSSSYGGSGPSSSYGGSASSTSFGGGRGPSNYGGSSGSSNYGGSSGSSNYGAGKPCNQGYTYDGNPCNQGGSTSQQSYGSKPGGSSSSQQNQGTSQVGSSSQQSYGGNQGSSSSQGSRNPCDGSSYSGSTYSSSNCPQGGSSQQSFGSNQGGYSSSQSYGNKQGSQTYGGGYSSNDCAVGDAKSYGEKALSSSNCRGKRSTDAQAASKDLITKIQEAASRALIRKTRSEKAAARALIRKTRSEKIHTLIRKARSEKNETSASQSNTNSQDGSFMAFANRQGGCVCPGAQGSFSYKYRSRREGSSSYGTGSYSQGSSSTYGGSGSSYGQGGPSGSYGSSSGSYGQGGSYSGSSGSYGQGGPSVSYGGSSGPYGQGGPSVSYGGGSGSYGQGGPSVSYGGSSGSYGQGGPSVSYGGSGGPYGQGAQSVSYGSSSGSYGQGGPSVSYGGSGGSYGQGGPSISYGGSGGSYRQGAQSESYGSSGGSYGQGRPSVSYGSSTQYGQGGSYGSPTQYGQLIGMQSGSYGGSTQYGQSGSYGSSSGSYGQSGQSGSSGTYGQVQPSGSYSGSSGQVKNLNILYYSNECEAASTQR</sequence>
<feature type="region of interest" description="Disordered" evidence="1">
    <location>
        <begin position="680"/>
        <end position="949"/>
    </location>
</feature>
<feature type="compositionally biased region" description="Gly residues" evidence="1">
    <location>
        <begin position="819"/>
        <end position="851"/>
    </location>
</feature>
<feature type="compositionally biased region" description="Low complexity" evidence="1">
    <location>
        <begin position="889"/>
        <end position="949"/>
    </location>
</feature>
<feature type="compositionally biased region" description="Low complexity" evidence="1">
    <location>
        <begin position="869"/>
        <end position="882"/>
    </location>
</feature>
<keyword evidence="2" id="KW-0732">Signal</keyword>
<dbReference type="Gene3D" id="2.60.40.4060">
    <property type="entry name" value="Reeler domain"/>
    <property type="match status" value="1"/>
</dbReference>
<proteinExistence type="predicted"/>
<evidence type="ECO:0000259" key="3">
    <source>
        <dbReference type="PROSITE" id="PS51019"/>
    </source>
</evidence>
<evidence type="ECO:0000313" key="4">
    <source>
        <dbReference type="Proteomes" id="UP001190640"/>
    </source>
</evidence>
<name>A0AA97KZ14_EUBMA</name>
<keyword evidence="4" id="KW-1185">Reference proteome</keyword>
<dbReference type="PANTHER" id="PTHR45828">
    <property type="entry name" value="CYTOCHROME B561/FERRIC REDUCTASE TRANSMEMBRANE"/>
    <property type="match status" value="1"/>
</dbReference>
<dbReference type="PROSITE" id="PS51019">
    <property type="entry name" value="REELIN"/>
    <property type="match status" value="1"/>
</dbReference>
<feature type="compositionally biased region" description="Gly residues" evidence="1">
    <location>
        <begin position="750"/>
        <end position="775"/>
    </location>
</feature>
<dbReference type="PANTHER" id="PTHR45828:SF43">
    <property type="entry name" value="REELIN DOMAIN-CONTAINING PROTEIN"/>
    <property type="match status" value="1"/>
</dbReference>
<feature type="compositionally biased region" description="Low complexity" evidence="1">
    <location>
        <begin position="852"/>
        <end position="861"/>
    </location>
</feature>
<feature type="region of interest" description="Disordered" evidence="1">
    <location>
        <begin position="166"/>
        <end position="194"/>
    </location>
</feature>
<feature type="compositionally biased region" description="Gly residues" evidence="1">
    <location>
        <begin position="782"/>
        <end position="804"/>
    </location>
</feature>
<feature type="compositionally biased region" description="Low complexity" evidence="1">
    <location>
        <begin position="413"/>
        <end position="437"/>
    </location>
</feature>
<feature type="chain" id="PRO_5041645469" evidence="2">
    <location>
        <begin position="22"/>
        <end position="971"/>
    </location>
</feature>
<dbReference type="InterPro" id="IPR002861">
    <property type="entry name" value="Reeler_dom"/>
</dbReference>
<dbReference type="RefSeq" id="XP_054836330.1">
    <property type="nucleotide sequence ID" value="XM_054980355.1"/>
</dbReference>
<gene>
    <name evidence="5" type="primary">LOC129330325</name>
</gene>
<dbReference type="GO" id="GO:0016020">
    <property type="term" value="C:membrane"/>
    <property type="evidence" value="ECO:0007669"/>
    <property type="project" value="TreeGrafter"/>
</dbReference>
<feature type="compositionally biased region" description="Gly residues" evidence="1">
    <location>
        <begin position="726"/>
        <end position="743"/>
    </location>
</feature>
<accession>A0AA97KZ14</accession>
<feature type="domain" description="Reelin" evidence="3">
    <location>
        <begin position="12"/>
        <end position="177"/>
    </location>
</feature>
<dbReference type="PROSITE" id="PS51257">
    <property type="entry name" value="PROKAR_LIPOPROTEIN"/>
    <property type="match status" value="1"/>
</dbReference>
<dbReference type="AlphaFoldDB" id="A0AA97KZ14"/>
<protein>
    <submittedName>
        <fullName evidence="5">Hornerin-like</fullName>
    </submittedName>
</protein>
<dbReference type="Pfam" id="PF02014">
    <property type="entry name" value="Reeler"/>
    <property type="match status" value="1"/>
</dbReference>
<feature type="compositionally biased region" description="Low complexity" evidence="1">
    <location>
        <begin position="357"/>
        <end position="406"/>
    </location>
</feature>
<organism evidence="4 5">
    <name type="scientific">Eublepharis macularius</name>
    <name type="common">Leopard gecko</name>
    <name type="synonym">Cyrtodactylus macularius</name>
    <dbReference type="NCBI Taxonomy" id="481883"/>
    <lineage>
        <taxon>Eukaryota</taxon>
        <taxon>Metazoa</taxon>
        <taxon>Chordata</taxon>
        <taxon>Craniata</taxon>
        <taxon>Vertebrata</taxon>
        <taxon>Euteleostomi</taxon>
        <taxon>Lepidosauria</taxon>
        <taxon>Squamata</taxon>
        <taxon>Bifurcata</taxon>
        <taxon>Gekkota</taxon>
        <taxon>Eublepharidae</taxon>
        <taxon>Eublepharinae</taxon>
        <taxon>Eublepharis</taxon>
    </lineage>
</organism>
<reference evidence="5" key="1">
    <citation type="submission" date="2025-08" db="UniProtKB">
        <authorList>
            <consortium name="RefSeq"/>
        </authorList>
    </citation>
    <scope>IDENTIFICATION</scope>
    <source>
        <tissue evidence="5">Blood</tissue>
    </source>
</reference>
<evidence type="ECO:0000313" key="5">
    <source>
        <dbReference type="RefSeq" id="XP_054836330.1"/>
    </source>
</evidence>
<evidence type="ECO:0000256" key="1">
    <source>
        <dbReference type="SAM" id="MobiDB-lite"/>
    </source>
</evidence>
<dbReference type="InterPro" id="IPR051237">
    <property type="entry name" value="Ferric-chelate_Red/DefProt"/>
</dbReference>
<feature type="compositionally biased region" description="Low complexity" evidence="1">
    <location>
        <begin position="453"/>
        <end position="550"/>
    </location>
</feature>
<feature type="region of interest" description="Disordered" evidence="1">
    <location>
        <begin position="309"/>
        <end position="333"/>
    </location>
</feature>
<dbReference type="CDD" id="cd08544">
    <property type="entry name" value="Reeler"/>
    <property type="match status" value="1"/>
</dbReference>
<feature type="region of interest" description="Disordered" evidence="1">
    <location>
        <begin position="354"/>
        <end position="557"/>
    </location>
</feature>
<evidence type="ECO:0000256" key="2">
    <source>
        <dbReference type="SAM" id="SignalP"/>
    </source>
</evidence>
<feature type="compositionally biased region" description="Low complexity" evidence="1">
    <location>
        <begin position="687"/>
        <end position="703"/>
    </location>
</feature>
<feature type="compositionally biased region" description="Polar residues" evidence="1">
    <location>
        <begin position="643"/>
        <end position="655"/>
    </location>
</feature>
<feature type="compositionally biased region" description="Basic and acidic residues" evidence="1">
    <location>
        <begin position="624"/>
        <end position="642"/>
    </location>
</feature>
<feature type="signal peptide" evidence="2">
    <location>
        <begin position="1"/>
        <end position="21"/>
    </location>
</feature>
<dbReference type="KEGG" id="emc:129330325"/>